<dbReference type="Proteomes" id="UP000550354">
    <property type="component" value="Unassembled WGS sequence"/>
</dbReference>
<name>A0A838XIV3_9ACTN</name>
<evidence type="ECO:0000256" key="3">
    <source>
        <dbReference type="ARBA" id="ARBA00022989"/>
    </source>
</evidence>
<dbReference type="PANTHER" id="PTHR10361:SF28">
    <property type="entry name" value="P3 PROTEIN-RELATED"/>
    <property type="match status" value="1"/>
</dbReference>
<feature type="transmembrane region" description="Helical" evidence="5">
    <location>
        <begin position="190"/>
        <end position="214"/>
    </location>
</feature>
<evidence type="ECO:0000256" key="2">
    <source>
        <dbReference type="ARBA" id="ARBA00022692"/>
    </source>
</evidence>
<evidence type="ECO:0000256" key="5">
    <source>
        <dbReference type="SAM" id="Phobius"/>
    </source>
</evidence>
<evidence type="ECO:0000313" key="6">
    <source>
        <dbReference type="EMBL" id="MBA4608546.1"/>
    </source>
</evidence>
<accession>A0A838XIV3</accession>
<dbReference type="InterPro" id="IPR004710">
    <property type="entry name" value="Bilac:Na_transpt"/>
</dbReference>
<feature type="transmembrane region" description="Helical" evidence="5">
    <location>
        <begin position="226"/>
        <end position="245"/>
    </location>
</feature>
<feature type="transmembrane region" description="Helical" evidence="5">
    <location>
        <begin position="164"/>
        <end position="184"/>
    </location>
</feature>
<feature type="transmembrane region" description="Helical" evidence="5">
    <location>
        <begin position="40"/>
        <end position="64"/>
    </location>
</feature>
<feature type="transmembrane region" description="Helical" evidence="5">
    <location>
        <begin position="251"/>
        <end position="270"/>
    </location>
</feature>
<dbReference type="EMBL" id="JACEOG010000001">
    <property type="protein sequence ID" value="MBA4608546.1"/>
    <property type="molecule type" value="Genomic_DNA"/>
</dbReference>
<keyword evidence="3 5" id="KW-1133">Transmembrane helix</keyword>
<dbReference type="GO" id="GO:0016020">
    <property type="term" value="C:membrane"/>
    <property type="evidence" value="ECO:0007669"/>
    <property type="project" value="UniProtKB-SubCell"/>
</dbReference>
<dbReference type="Gene3D" id="1.20.1530.20">
    <property type="match status" value="1"/>
</dbReference>
<keyword evidence="7" id="KW-1185">Reference proteome</keyword>
<comment type="subcellular location">
    <subcellularLocation>
        <location evidence="1">Membrane</location>
        <topology evidence="1">Multi-pass membrane protein</topology>
    </subcellularLocation>
</comment>
<dbReference type="RefSeq" id="WP_181755341.1">
    <property type="nucleotide sequence ID" value="NZ_JACEOG010000001.1"/>
</dbReference>
<dbReference type="AlphaFoldDB" id="A0A838XIV3"/>
<dbReference type="InterPro" id="IPR002657">
    <property type="entry name" value="BilAc:Na_symport/Acr3"/>
</dbReference>
<evidence type="ECO:0000256" key="4">
    <source>
        <dbReference type="ARBA" id="ARBA00023136"/>
    </source>
</evidence>
<keyword evidence="4 5" id="KW-0472">Membrane</keyword>
<gene>
    <name evidence="6" type="ORF">H1W00_08680</name>
</gene>
<proteinExistence type="predicted"/>
<dbReference type="PANTHER" id="PTHR10361">
    <property type="entry name" value="SODIUM-BILE ACID COTRANSPORTER"/>
    <property type="match status" value="1"/>
</dbReference>
<evidence type="ECO:0000313" key="7">
    <source>
        <dbReference type="Proteomes" id="UP000550354"/>
    </source>
</evidence>
<feature type="transmembrane region" description="Helical" evidence="5">
    <location>
        <begin position="134"/>
        <end position="152"/>
    </location>
</feature>
<dbReference type="InterPro" id="IPR038770">
    <property type="entry name" value="Na+/solute_symporter_sf"/>
</dbReference>
<organism evidence="6 7">
    <name type="scientific">Aeromicrobium phoceense</name>
    <dbReference type="NCBI Taxonomy" id="2754045"/>
    <lineage>
        <taxon>Bacteria</taxon>
        <taxon>Bacillati</taxon>
        <taxon>Actinomycetota</taxon>
        <taxon>Actinomycetes</taxon>
        <taxon>Propionibacteriales</taxon>
        <taxon>Nocardioidaceae</taxon>
        <taxon>Aeromicrobium</taxon>
    </lineage>
</organism>
<sequence length="285" mass="28515">MTDVLTVITQVGILTFVVAGMAGLGLGLTMQQVLTPLKDLRLVVGALAANFVVVPLVAIIAARALPMDDATSAAIILVGCCAGAPFLPTLAKLAHGSQPLAVGVMVLLMVVTVAFAPIVVPLAVEGATVSAWDIAQSLILFMLVPLGLGLVVRARYAGFAGDVVGGFTQVSTVGLAVGIVSGLLVTWREVFASIGSWVFVGTVVVIITGLVAGWAGGLGRESGDRLVLGLGAAQRNISAALVIAASLGPDVVVTTLVAALALPIVLIVLAGELGKRRGGATSGSA</sequence>
<feature type="transmembrane region" description="Helical" evidence="5">
    <location>
        <begin position="100"/>
        <end position="122"/>
    </location>
</feature>
<dbReference type="Pfam" id="PF01758">
    <property type="entry name" value="SBF"/>
    <property type="match status" value="1"/>
</dbReference>
<feature type="transmembrane region" description="Helical" evidence="5">
    <location>
        <begin position="6"/>
        <end position="28"/>
    </location>
</feature>
<comment type="caution">
    <text evidence="6">The sequence shown here is derived from an EMBL/GenBank/DDBJ whole genome shotgun (WGS) entry which is preliminary data.</text>
</comment>
<evidence type="ECO:0000256" key="1">
    <source>
        <dbReference type="ARBA" id="ARBA00004141"/>
    </source>
</evidence>
<protein>
    <submittedName>
        <fullName evidence="6">Bile acid:sodium symporter family protein</fullName>
    </submittedName>
</protein>
<feature type="transmembrane region" description="Helical" evidence="5">
    <location>
        <begin position="70"/>
        <end position="88"/>
    </location>
</feature>
<keyword evidence="2 5" id="KW-0812">Transmembrane</keyword>
<reference evidence="6 7" key="1">
    <citation type="submission" date="2020-07" db="EMBL/GenBank/DDBJ databases">
        <title>Draft genome and description of Aeromicrobium phoceense strain Marseille-Q0843 isolated from healthy skin swab.</title>
        <authorList>
            <person name="Boxberger M."/>
            <person name="La Scola B."/>
        </authorList>
    </citation>
    <scope>NUCLEOTIDE SEQUENCE [LARGE SCALE GENOMIC DNA]</scope>
    <source>
        <strain evidence="6 7">Marseille-Q0843</strain>
    </source>
</reference>